<evidence type="ECO:0000313" key="3">
    <source>
        <dbReference type="Proteomes" id="UP000051061"/>
    </source>
</evidence>
<sequence>MKRTYQVAILLFDYVDALDFAGPYEVFTMSVFSEGDVRKLFMNQLALKDKPFQVFTVSKEGESITAHNGLKVIPDYSFKNCPAFDVLLVPGGPIKAMKNVMEDQQIIGWIEAQPHALIASVCTGSFFLGKAGLLDGKDATTNQSALSLFGRTFEKVNVVTGRRYIDTGSVVTSAGITAGISMTLSLVERLYGKEMRDRTIQILELE</sequence>
<reference evidence="2 3" key="1">
    <citation type="submission" date="2015-09" db="EMBL/GenBank/DDBJ databases">
        <title>Genome sequencing project for genomic taxonomy and phylogenomics of Bacillus-like bacteria.</title>
        <authorList>
            <person name="Liu B."/>
            <person name="Wang J."/>
            <person name="Zhu Y."/>
            <person name="Liu G."/>
            <person name="Chen Q."/>
            <person name="Chen Z."/>
            <person name="Lan J."/>
            <person name="Che J."/>
            <person name="Ge C."/>
            <person name="Shi H."/>
            <person name="Pan Z."/>
            <person name="Liu X."/>
        </authorList>
    </citation>
    <scope>NUCLEOTIDE SEQUENCE [LARGE SCALE GENOMIC DNA]</scope>
    <source>
        <strain evidence="2 3">DSM 19153</strain>
    </source>
</reference>
<proteinExistence type="predicted"/>
<keyword evidence="3" id="KW-1185">Reference proteome</keyword>
<protein>
    <submittedName>
        <fullName evidence="2">AraC family transcriptional regulator</fullName>
    </submittedName>
</protein>
<organism evidence="2 3">
    <name type="scientific">Alkalicoccobacillus plakortidis</name>
    <dbReference type="NCBI Taxonomy" id="444060"/>
    <lineage>
        <taxon>Bacteria</taxon>
        <taxon>Bacillati</taxon>
        <taxon>Bacillota</taxon>
        <taxon>Bacilli</taxon>
        <taxon>Bacillales</taxon>
        <taxon>Bacillaceae</taxon>
        <taxon>Alkalicoccobacillus</taxon>
    </lineage>
</organism>
<dbReference type="EMBL" id="LJJD01000024">
    <property type="protein sequence ID" value="KQL56816.1"/>
    <property type="molecule type" value="Genomic_DNA"/>
</dbReference>
<dbReference type="AlphaFoldDB" id="A0A9D5I0P2"/>
<dbReference type="Proteomes" id="UP000051061">
    <property type="component" value="Unassembled WGS sequence"/>
</dbReference>
<dbReference type="PANTHER" id="PTHR43130">
    <property type="entry name" value="ARAC-FAMILY TRANSCRIPTIONAL REGULATOR"/>
    <property type="match status" value="1"/>
</dbReference>
<dbReference type="CDD" id="cd03139">
    <property type="entry name" value="GATase1_PfpI_2"/>
    <property type="match status" value="1"/>
</dbReference>
<accession>A0A9D5I0P2</accession>
<dbReference type="InterPro" id="IPR052158">
    <property type="entry name" value="INH-QAR"/>
</dbReference>
<dbReference type="PANTHER" id="PTHR43130:SF14">
    <property type="entry name" value="DJ-1_PFPI DOMAIN-CONTAINING PROTEIN"/>
    <property type="match status" value="1"/>
</dbReference>
<name>A0A9D5I0P2_9BACI</name>
<dbReference type="SUPFAM" id="SSF52317">
    <property type="entry name" value="Class I glutamine amidotransferase-like"/>
    <property type="match status" value="1"/>
</dbReference>
<evidence type="ECO:0000259" key="1">
    <source>
        <dbReference type="Pfam" id="PF01965"/>
    </source>
</evidence>
<gene>
    <name evidence="2" type="ORF">AN965_11975</name>
</gene>
<dbReference type="GO" id="GO:0006355">
    <property type="term" value="P:regulation of DNA-templated transcription"/>
    <property type="evidence" value="ECO:0007669"/>
    <property type="project" value="TreeGrafter"/>
</dbReference>
<dbReference type="Gene3D" id="3.40.50.880">
    <property type="match status" value="1"/>
</dbReference>
<evidence type="ECO:0000313" key="2">
    <source>
        <dbReference type="EMBL" id="KQL56816.1"/>
    </source>
</evidence>
<comment type="caution">
    <text evidence="2">The sequence shown here is derived from an EMBL/GenBank/DDBJ whole genome shotgun (WGS) entry which is preliminary data.</text>
</comment>
<feature type="domain" description="DJ-1/PfpI" evidence="1">
    <location>
        <begin position="6"/>
        <end position="188"/>
    </location>
</feature>
<dbReference type="InterPro" id="IPR002818">
    <property type="entry name" value="DJ-1/PfpI"/>
</dbReference>
<dbReference type="Pfam" id="PF01965">
    <property type="entry name" value="DJ-1_PfpI"/>
    <property type="match status" value="1"/>
</dbReference>
<dbReference type="InterPro" id="IPR029062">
    <property type="entry name" value="Class_I_gatase-like"/>
</dbReference>